<dbReference type="AlphaFoldDB" id="A0A1X0Q7E8"/>
<dbReference type="Pfam" id="PF17003">
    <property type="entry name" value="Actin_micro"/>
    <property type="match status" value="2"/>
</dbReference>
<protein>
    <submittedName>
        <fullName evidence="1">Uncharacterized protein</fullName>
    </submittedName>
</protein>
<gene>
    <name evidence="1" type="ORF">HERIO_2333</name>
</gene>
<dbReference type="OrthoDB" id="5572108at2759"/>
<organism evidence="1 2">
    <name type="scientific">Hepatospora eriocheir</name>
    <dbReference type="NCBI Taxonomy" id="1081669"/>
    <lineage>
        <taxon>Eukaryota</taxon>
        <taxon>Fungi</taxon>
        <taxon>Fungi incertae sedis</taxon>
        <taxon>Microsporidia</taxon>
        <taxon>Hepatosporidae</taxon>
        <taxon>Hepatospora</taxon>
    </lineage>
</organism>
<comment type="caution">
    <text evidence="1">The sequence shown here is derived from an EMBL/GenBank/DDBJ whole genome shotgun (WGS) entry which is preliminary data.</text>
</comment>
<proteinExistence type="predicted"/>
<accession>A0A1X0Q7E8</accession>
<dbReference type="Proteomes" id="UP000192356">
    <property type="component" value="Unassembled WGS sequence"/>
</dbReference>
<name>A0A1X0Q7E8_9MICR</name>
<evidence type="ECO:0000313" key="2">
    <source>
        <dbReference type="Proteomes" id="UP000192356"/>
    </source>
</evidence>
<dbReference type="EMBL" id="LVKB01000228">
    <property type="protein sequence ID" value="ORD95647.1"/>
    <property type="molecule type" value="Genomic_DNA"/>
</dbReference>
<keyword evidence="2" id="KW-1185">Reference proteome</keyword>
<dbReference type="VEuPathDB" id="MicrosporidiaDB:HERIO_2333"/>
<sequence length="343" mass="41066">MKEYNLKNNFIKCKPLNTPNKNITSFFDKIESCPLVKDIYRYPLYSFPVINVVILSDKIFVIKEVDDLPVKDIIVNEDYSILDKCLYLSDINSFKKYISQLESRNFFIRILFYDWMNRNQKISLIDLIIRELQLKGVMLLPLSFCFHMCHNLYKKSKPNTSGIIKFNDYIYSFLDEYTLADVYVGEESEYYEKFNENPTTGNIDFTEEFSKLKSFCQKMPYICNVCDFRSDSEEKMLKHLSVSRKCNKRFFFYDINDKNNFIKNRLRLLGLKNKIKDNEIIKVELNDDGINKVIKGALLFKETSVAKELWLTDKEWHVGRLKFLKEKILFFYNYKFVFYDKIK</sequence>
<reference evidence="1 2" key="1">
    <citation type="journal article" date="2017" name="Environ. Microbiol.">
        <title>Decay of the glycolytic pathway and adaptation to intranuclear parasitism within Enterocytozoonidae microsporidia.</title>
        <authorList>
            <person name="Wiredu Boakye D."/>
            <person name="Jaroenlak P."/>
            <person name="Prachumwat A."/>
            <person name="Williams T.A."/>
            <person name="Bateman K.S."/>
            <person name="Itsathitphaisarn O."/>
            <person name="Sritunyalucksana K."/>
            <person name="Paszkiewicz K.H."/>
            <person name="Moore K.A."/>
            <person name="Stentiford G.D."/>
            <person name="Williams B.A."/>
        </authorList>
    </citation>
    <scope>NUCLEOTIDE SEQUENCE [LARGE SCALE GENOMIC DNA]</scope>
    <source>
        <strain evidence="1 2">GB1</strain>
    </source>
</reference>
<evidence type="ECO:0000313" key="1">
    <source>
        <dbReference type="EMBL" id="ORD95647.1"/>
    </source>
</evidence>
<dbReference type="VEuPathDB" id="MicrosporidiaDB:A0H76_549"/>